<gene>
    <name evidence="2" type="ORF">V5799_024494</name>
</gene>
<comment type="caution">
    <text evidence="2">The sequence shown here is derived from an EMBL/GenBank/DDBJ whole genome shotgun (WGS) entry which is preliminary data.</text>
</comment>
<feature type="region of interest" description="Disordered" evidence="1">
    <location>
        <begin position="30"/>
        <end position="60"/>
    </location>
</feature>
<proteinExistence type="predicted"/>
<organism evidence="2 3">
    <name type="scientific">Amblyomma americanum</name>
    <name type="common">Lone star tick</name>
    <dbReference type="NCBI Taxonomy" id="6943"/>
    <lineage>
        <taxon>Eukaryota</taxon>
        <taxon>Metazoa</taxon>
        <taxon>Ecdysozoa</taxon>
        <taxon>Arthropoda</taxon>
        <taxon>Chelicerata</taxon>
        <taxon>Arachnida</taxon>
        <taxon>Acari</taxon>
        <taxon>Parasitiformes</taxon>
        <taxon>Ixodida</taxon>
        <taxon>Ixodoidea</taxon>
        <taxon>Ixodidae</taxon>
        <taxon>Amblyomminae</taxon>
        <taxon>Amblyomma</taxon>
    </lineage>
</organism>
<feature type="compositionally biased region" description="Polar residues" evidence="1">
    <location>
        <begin position="80"/>
        <end position="93"/>
    </location>
</feature>
<dbReference type="Proteomes" id="UP001321473">
    <property type="component" value="Unassembled WGS sequence"/>
</dbReference>
<dbReference type="EMBL" id="JARKHS020018568">
    <property type="protein sequence ID" value="KAK8772262.1"/>
    <property type="molecule type" value="Genomic_DNA"/>
</dbReference>
<keyword evidence="3" id="KW-1185">Reference proteome</keyword>
<evidence type="ECO:0000256" key="1">
    <source>
        <dbReference type="SAM" id="MobiDB-lite"/>
    </source>
</evidence>
<evidence type="ECO:0000313" key="3">
    <source>
        <dbReference type="Proteomes" id="UP001321473"/>
    </source>
</evidence>
<accession>A0AAQ4ECC2</accession>
<feature type="region of interest" description="Disordered" evidence="1">
    <location>
        <begin position="75"/>
        <end position="100"/>
    </location>
</feature>
<feature type="non-terminal residue" evidence="2">
    <location>
        <position position="100"/>
    </location>
</feature>
<feature type="compositionally biased region" description="Basic and acidic residues" evidence="1">
    <location>
        <begin position="32"/>
        <end position="47"/>
    </location>
</feature>
<sequence length="100" mass="11548">MAKAELKRLFEYGRSYGFEGQDLLKLVQQERAPPRDKRNEECTRWTEEAEQDLQNAREQPKLQMAEMEKEKELLMLRQGPQDSAANSANSTGKTKSETAE</sequence>
<dbReference type="AlphaFoldDB" id="A0AAQ4ECC2"/>
<reference evidence="2 3" key="1">
    <citation type="journal article" date="2023" name="Arcadia Sci">
        <title>De novo assembly of a long-read Amblyomma americanum tick genome.</title>
        <authorList>
            <person name="Chou S."/>
            <person name="Poskanzer K.E."/>
            <person name="Rollins M."/>
            <person name="Thuy-Boun P.S."/>
        </authorList>
    </citation>
    <scope>NUCLEOTIDE SEQUENCE [LARGE SCALE GENOMIC DNA]</scope>
    <source>
        <strain evidence="2">F_SG_1</strain>
        <tissue evidence="2">Salivary glands</tissue>
    </source>
</reference>
<protein>
    <submittedName>
        <fullName evidence="2">Uncharacterized protein</fullName>
    </submittedName>
</protein>
<evidence type="ECO:0000313" key="2">
    <source>
        <dbReference type="EMBL" id="KAK8772262.1"/>
    </source>
</evidence>
<name>A0AAQ4ECC2_AMBAM</name>